<organism evidence="2 3">
    <name type="scientific">Heracleum sosnowskyi</name>
    <dbReference type="NCBI Taxonomy" id="360622"/>
    <lineage>
        <taxon>Eukaryota</taxon>
        <taxon>Viridiplantae</taxon>
        <taxon>Streptophyta</taxon>
        <taxon>Embryophyta</taxon>
        <taxon>Tracheophyta</taxon>
        <taxon>Spermatophyta</taxon>
        <taxon>Magnoliopsida</taxon>
        <taxon>eudicotyledons</taxon>
        <taxon>Gunneridae</taxon>
        <taxon>Pentapetalae</taxon>
        <taxon>asterids</taxon>
        <taxon>campanulids</taxon>
        <taxon>Apiales</taxon>
        <taxon>Apiaceae</taxon>
        <taxon>Apioideae</taxon>
        <taxon>apioid superclade</taxon>
        <taxon>Tordylieae</taxon>
        <taxon>Tordyliinae</taxon>
        <taxon>Heracleum</taxon>
    </lineage>
</organism>
<dbReference type="Gene3D" id="3.40.395.10">
    <property type="entry name" value="Adenoviral Proteinase, Chain A"/>
    <property type="match status" value="1"/>
</dbReference>
<gene>
    <name evidence="2" type="ORF">POM88_025697</name>
</gene>
<dbReference type="EMBL" id="JAUIZM010000006">
    <property type="protein sequence ID" value="KAK1378953.1"/>
    <property type="molecule type" value="Genomic_DNA"/>
</dbReference>
<proteinExistence type="predicted"/>
<evidence type="ECO:0000313" key="3">
    <source>
        <dbReference type="Proteomes" id="UP001237642"/>
    </source>
</evidence>
<evidence type="ECO:0008006" key="4">
    <source>
        <dbReference type="Google" id="ProtNLM"/>
    </source>
</evidence>
<dbReference type="InterPro" id="IPR038765">
    <property type="entry name" value="Papain-like_cys_pep_sf"/>
</dbReference>
<protein>
    <recommendedName>
        <fullName evidence="4">Ubiquitin-like protease family profile domain-containing protein</fullName>
    </recommendedName>
</protein>
<accession>A0AAD8I522</accession>
<dbReference type="SUPFAM" id="SSF54001">
    <property type="entry name" value="Cysteine proteinases"/>
    <property type="match status" value="1"/>
</dbReference>
<keyword evidence="3" id="KW-1185">Reference proteome</keyword>
<evidence type="ECO:0000256" key="1">
    <source>
        <dbReference type="SAM" id="MobiDB-lite"/>
    </source>
</evidence>
<feature type="region of interest" description="Disordered" evidence="1">
    <location>
        <begin position="647"/>
        <end position="677"/>
    </location>
</feature>
<sequence length="677" mass="76277">MVHTRFSSASQSPSVASVSHSKRKLKVSPKKLKGKNSKFAINSRRKKLTFTDDVVPPPEGMQYDIPPEKHKAAKIKKVANEAEEVANEVATDIGQVFMDDFSPQTMDELEGVMKKVDNGVMKKVDDVSNMKEAEGSSKVQQKVAEVAPLLDDISPRTMEEIEDAMQEAENGSNMKKSEMVASKVAEDAPLVVEDIFEVANVVSEVAPLIEVAHEVAPVDKNVASEVAPNEENVVVQVAREVATLVLHNDTTDEWDNAFQKTMDAENMKDVGVHTSKVVVLRNTSGTSGKANITPALPKRAIRLPSYLQSPFLQHFGSSSYGSTDSGMVAEIKIIKGICPLDNNIGKLPDMELCVDYYNWLDKGVLLKKNRSKFYSKEDNTIIPPIKLGDELISEKMWFHTIEYGSNPLSNSHVDVFFYYLRKVSKHNPKCDMKFTSTNSKFQKKMVAMLSKVAQSDNIESEINAKQDIIEIIRGRGMSCNTSWCLVDFVLLPTWLPEEKHWLLATLSFDDRAIHVCNTMANDDAELIVKKALLPFCKLLPHYLLLTEFYERSDIDFTSKFYSEKSKTDCFRLVMYNDYPRATPIHSGTYMMSIAEYFVMRKRFPKESFDLDAHRSRIAFSFYSYGMSKQIYAYDSESECVDHIAGHGKALPKRTSPKKRRGGKVMTRKRKAEEVVGK</sequence>
<dbReference type="Proteomes" id="UP001237642">
    <property type="component" value="Unassembled WGS sequence"/>
</dbReference>
<dbReference type="AlphaFoldDB" id="A0AAD8I522"/>
<name>A0AAD8I522_9APIA</name>
<reference evidence="2" key="2">
    <citation type="submission" date="2023-05" db="EMBL/GenBank/DDBJ databases">
        <authorList>
            <person name="Schelkunov M.I."/>
        </authorList>
    </citation>
    <scope>NUCLEOTIDE SEQUENCE</scope>
    <source>
        <strain evidence="2">Hsosn_3</strain>
        <tissue evidence="2">Leaf</tissue>
    </source>
</reference>
<reference evidence="2" key="1">
    <citation type="submission" date="2023-02" db="EMBL/GenBank/DDBJ databases">
        <title>Genome of toxic invasive species Heracleum sosnowskyi carries increased number of genes despite the absence of recent whole-genome duplications.</title>
        <authorList>
            <person name="Schelkunov M."/>
            <person name="Shtratnikova V."/>
            <person name="Makarenko M."/>
            <person name="Klepikova A."/>
            <person name="Omelchenko D."/>
            <person name="Novikova G."/>
            <person name="Obukhova E."/>
            <person name="Bogdanov V."/>
            <person name="Penin A."/>
            <person name="Logacheva M."/>
        </authorList>
    </citation>
    <scope>NUCLEOTIDE SEQUENCE</scope>
    <source>
        <strain evidence="2">Hsosn_3</strain>
        <tissue evidence="2">Leaf</tissue>
    </source>
</reference>
<evidence type="ECO:0000313" key="2">
    <source>
        <dbReference type="EMBL" id="KAK1378953.1"/>
    </source>
</evidence>
<comment type="caution">
    <text evidence="2">The sequence shown here is derived from an EMBL/GenBank/DDBJ whole genome shotgun (WGS) entry which is preliminary data.</text>
</comment>
<feature type="compositionally biased region" description="Basic residues" evidence="1">
    <location>
        <begin position="20"/>
        <end position="36"/>
    </location>
</feature>
<feature type="compositionally biased region" description="Low complexity" evidence="1">
    <location>
        <begin position="7"/>
        <end position="19"/>
    </location>
</feature>
<feature type="region of interest" description="Disordered" evidence="1">
    <location>
        <begin position="1"/>
        <end position="37"/>
    </location>
</feature>
<feature type="compositionally biased region" description="Basic residues" evidence="1">
    <location>
        <begin position="649"/>
        <end position="669"/>
    </location>
</feature>